<evidence type="ECO:0000313" key="2">
    <source>
        <dbReference type="EMBL" id="ADK31387.1"/>
    </source>
</evidence>
<dbReference type="InParanoid" id="D8IE14"/>
<dbReference type="Proteomes" id="UP000000332">
    <property type="component" value="Chromosome"/>
</dbReference>
<keyword evidence="3" id="KW-1185">Reference proteome</keyword>
<dbReference type="EMBL" id="CP002025">
    <property type="protein sequence ID" value="ADK31387.1"/>
    <property type="molecule type" value="Genomic_DNA"/>
</dbReference>
<name>D8IE14_BRAP9</name>
<accession>D8IE14</accession>
<keyword evidence="1" id="KW-0472">Membrane</keyword>
<feature type="transmembrane region" description="Helical" evidence="1">
    <location>
        <begin position="146"/>
        <end position="167"/>
    </location>
</feature>
<dbReference type="HOGENOM" id="CLU_1583379_0_0_12"/>
<reference evidence="2 3" key="1">
    <citation type="journal article" date="2010" name="PLoS ONE">
        <title>The complete genome sequence of the pathogenic intestinal spirochete Brachyspira pilosicoli and comparison with other Brachyspira genomes.</title>
        <authorList>
            <person name="Wanchanthuek P."/>
            <person name="Bellgard M.I."/>
            <person name="La T."/>
            <person name="Ryan K."/>
            <person name="Moolhuijzen P."/>
            <person name="Chapman B."/>
            <person name="Black M."/>
            <person name="Schibeci D."/>
            <person name="Hunter A."/>
            <person name="Barrero R."/>
            <person name="Phillips N.D."/>
            <person name="Hampson D.J."/>
        </authorList>
    </citation>
    <scope>NUCLEOTIDE SEQUENCE [LARGE SCALE GENOMIC DNA]</scope>
    <source>
        <strain evidence="3">ATCC BAA-1826 / 95/1000</strain>
    </source>
</reference>
<evidence type="ECO:0000313" key="3">
    <source>
        <dbReference type="Proteomes" id="UP000000332"/>
    </source>
</evidence>
<sequence length="168" mass="19235">MNDNVTLEKSDKLLLSNTKEENISITSSKSGNDYTVSVVAKNENIKINLLYNNNSLFPTKISINDEQRTLDGYIENYDKANGTFDIYWDNNFPVNDFLNLKLKETVSEILCPNLDSETKYETNIMLVSYSISETINEYISSNTSRFMWFFDIITFGGLLIWGLGVIFS</sequence>
<evidence type="ECO:0000256" key="1">
    <source>
        <dbReference type="SAM" id="Phobius"/>
    </source>
</evidence>
<proteinExistence type="predicted"/>
<dbReference type="AlphaFoldDB" id="D8IE14"/>
<dbReference type="KEGG" id="bpo:BP951000_1403"/>
<keyword evidence="1" id="KW-0812">Transmembrane</keyword>
<organism evidence="2 3">
    <name type="scientific">Brachyspira pilosicoli (strain ATCC BAA-1826 / 95/1000)</name>
    <dbReference type="NCBI Taxonomy" id="759914"/>
    <lineage>
        <taxon>Bacteria</taxon>
        <taxon>Pseudomonadati</taxon>
        <taxon>Spirochaetota</taxon>
        <taxon>Spirochaetia</taxon>
        <taxon>Brachyspirales</taxon>
        <taxon>Brachyspiraceae</taxon>
        <taxon>Brachyspira</taxon>
    </lineage>
</organism>
<protein>
    <submittedName>
        <fullName evidence="2">Uncharacterized protein</fullName>
    </submittedName>
</protein>
<keyword evidence="1" id="KW-1133">Transmembrane helix</keyword>
<gene>
    <name evidence="2" type="ordered locus">BP951000_1403</name>
</gene>